<dbReference type="InterPro" id="IPR014284">
    <property type="entry name" value="RNA_pol_sigma-70_dom"/>
</dbReference>
<dbReference type="SUPFAM" id="SSF88659">
    <property type="entry name" value="Sigma3 and sigma4 domains of RNA polymerase sigma factors"/>
    <property type="match status" value="2"/>
</dbReference>
<reference evidence="3" key="1">
    <citation type="submission" date="2010-07" db="EMBL/GenBank/DDBJ databases">
        <authorList>
            <consortium name="CONSOLIDER consortium CSD2007-00005"/>
            <person name="Guazzaroni M.-E."/>
            <person name="Richter M."/>
            <person name="Garcia-Salamanca A."/>
            <person name="Yarza P."/>
            <person name="Ferrer M."/>
        </authorList>
    </citation>
    <scope>NUCLEOTIDE SEQUENCE</scope>
</reference>
<dbReference type="PANTHER" id="PTHR30603:SF60">
    <property type="entry name" value="RNA POLYMERASE SIGMA FACTOR RPOD"/>
    <property type="match status" value="1"/>
</dbReference>
<dbReference type="CDD" id="cd06171">
    <property type="entry name" value="Sigma70_r4"/>
    <property type="match status" value="1"/>
</dbReference>
<dbReference type="InterPro" id="IPR000943">
    <property type="entry name" value="RNA_pol_sigma70"/>
</dbReference>
<dbReference type="GO" id="GO:0006352">
    <property type="term" value="P:DNA-templated transcription initiation"/>
    <property type="evidence" value="ECO:0007669"/>
    <property type="project" value="InterPro"/>
</dbReference>
<dbReference type="Pfam" id="PF04545">
    <property type="entry name" value="Sigma70_r4"/>
    <property type="match status" value="1"/>
</dbReference>
<dbReference type="EMBL" id="ADZX01000960">
    <property type="protein sequence ID" value="EFK94898.1"/>
    <property type="molecule type" value="Genomic_DNA"/>
</dbReference>
<proteinExistence type="predicted"/>
<dbReference type="InterPro" id="IPR036388">
    <property type="entry name" value="WH-like_DNA-bd_sf"/>
</dbReference>
<organism evidence="3">
    <name type="scientific">sediment metagenome</name>
    <dbReference type="NCBI Taxonomy" id="749907"/>
    <lineage>
        <taxon>unclassified sequences</taxon>
        <taxon>metagenomes</taxon>
        <taxon>ecological metagenomes</taxon>
    </lineage>
</organism>
<reference evidence="3" key="2">
    <citation type="journal article" date="2011" name="Microb. Ecol.">
        <title>Taxonomic and Functional Metagenomic Profiling of the Microbial Community in the Anoxic Sediment of a Sub-saline Shallow Lake (Laguna de Carrizo, Central Spain).</title>
        <authorList>
            <person name="Ferrer M."/>
            <person name="Guazzaroni M.E."/>
            <person name="Richter M."/>
            <person name="Garcia-Salamanca A."/>
            <person name="Yarza P."/>
            <person name="Suarez-Suarez A."/>
            <person name="Solano J."/>
            <person name="Alcaide M."/>
            <person name="van Dillewijn P."/>
            <person name="Molina-Henares M.A."/>
            <person name="Lopez-Cortes N."/>
            <person name="Al-Ramahi Y."/>
            <person name="Guerrero C."/>
            <person name="Acosta A."/>
            <person name="de Eugenio L.I."/>
            <person name="Martinez V."/>
            <person name="Marques S."/>
            <person name="Rojo F."/>
            <person name="Santero E."/>
            <person name="Genilloud O."/>
            <person name="Perez-Perez J."/>
            <person name="Rossello-Mora R."/>
            <person name="Ramos J.L."/>
        </authorList>
    </citation>
    <scope>NUCLEOTIDE SEQUENCE</scope>
</reference>
<dbReference type="Gene3D" id="1.10.10.10">
    <property type="entry name" value="Winged helix-like DNA-binding domain superfamily/Winged helix DNA-binding domain"/>
    <property type="match status" value="2"/>
</dbReference>
<gene>
    <name evidence="3" type="primary">rpoD</name>
    <name evidence="3" type="ORF">LDC_3100</name>
</gene>
<dbReference type="PROSITE" id="PS00716">
    <property type="entry name" value="SIGMA70_2"/>
    <property type="match status" value="1"/>
</dbReference>
<dbReference type="InterPro" id="IPR007630">
    <property type="entry name" value="RNA_pol_sigma70_r4"/>
</dbReference>
<evidence type="ECO:0000259" key="2">
    <source>
        <dbReference type="PROSITE" id="PS00716"/>
    </source>
</evidence>
<dbReference type="PANTHER" id="PTHR30603">
    <property type="entry name" value="RNA POLYMERASE SIGMA FACTOR RPO"/>
    <property type="match status" value="1"/>
</dbReference>
<feature type="domain" description="RNA polymerase sigma-70" evidence="2">
    <location>
        <begin position="107"/>
        <end position="133"/>
    </location>
</feature>
<dbReference type="PRINTS" id="PR00046">
    <property type="entry name" value="SIGMA70FCT"/>
</dbReference>
<dbReference type="AlphaFoldDB" id="D9PNG7"/>
<protein>
    <submittedName>
        <fullName evidence="3">RNA polymerase sigma factor rpoD</fullName>
    </submittedName>
</protein>
<accession>D9PNG7</accession>
<dbReference type="InterPro" id="IPR007624">
    <property type="entry name" value="RNA_pol_sigma70_r3"/>
</dbReference>
<dbReference type="InterPro" id="IPR013324">
    <property type="entry name" value="RNA_pol_sigma_r3/r4-like"/>
</dbReference>
<feature type="region of interest" description="Disordered" evidence="1">
    <location>
        <begin position="1"/>
        <end position="22"/>
    </location>
</feature>
<dbReference type="NCBIfam" id="TIGR02937">
    <property type="entry name" value="sigma70-ECF"/>
    <property type="match status" value="1"/>
</dbReference>
<dbReference type="InterPro" id="IPR050239">
    <property type="entry name" value="Sigma-70_RNA_pol_init_factors"/>
</dbReference>
<dbReference type="Pfam" id="PF04539">
    <property type="entry name" value="Sigma70_r3"/>
    <property type="match status" value="1"/>
</dbReference>
<dbReference type="GO" id="GO:0003700">
    <property type="term" value="F:DNA-binding transcription factor activity"/>
    <property type="evidence" value="ECO:0007669"/>
    <property type="project" value="InterPro"/>
</dbReference>
<sequence>MREHLRQHSKREPQRSELSKKLRIPAEKISEIEMWMQRKASLDAPVGEDGESQLSDFLTSTDYADTGQEVEKIFNKERIQRLLDFATKREKEVLNLRFGIINGKNHTLAEVAKVLKVSRERIRQIEKEALKKLRKYAVDEQNKELEA</sequence>
<name>D9PNG7_9ZZZZ</name>
<evidence type="ECO:0000256" key="1">
    <source>
        <dbReference type="SAM" id="MobiDB-lite"/>
    </source>
</evidence>
<evidence type="ECO:0000313" key="3">
    <source>
        <dbReference type="EMBL" id="EFK94898.1"/>
    </source>
</evidence>
<comment type="caution">
    <text evidence="3">The sequence shown here is derived from an EMBL/GenBank/DDBJ whole genome shotgun (WGS) entry which is preliminary data.</text>
</comment>